<dbReference type="EMBL" id="JBHTKA010000003">
    <property type="protein sequence ID" value="MFD0999958.1"/>
    <property type="molecule type" value="Genomic_DNA"/>
</dbReference>
<gene>
    <name evidence="2" type="ORF">ACFQ21_11615</name>
</gene>
<dbReference type="InterPro" id="IPR025357">
    <property type="entry name" value="DUF4261"/>
</dbReference>
<protein>
    <submittedName>
        <fullName evidence="2">DUF4261 domain-containing protein</fullName>
    </submittedName>
</protein>
<evidence type="ECO:0000313" key="3">
    <source>
        <dbReference type="Proteomes" id="UP001597112"/>
    </source>
</evidence>
<evidence type="ECO:0000259" key="1">
    <source>
        <dbReference type="Pfam" id="PF14080"/>
    </source>
</evidence>
<evidence type="ECO:0000313" key="2">
    <source>
        <dbReference type="EMBL" id="MFD0999958.1"/>
    </source>
</evidence>
<feature type="domain" description="DUF4261" evidence="1">
    <location>
        <begin position="189"/>
        <end position="263"/>
    </location>
</feature>
<dbReference type="Pfam" id="PF14080">
    <property type="entry name" value="DUF4261"/>
    <property type="match status" value="1"/>
</dbReference>
<keyword evidence="3" id="KW-1185">Reference proteome</keyword>
<proteinExistence type="predicted"/>
<dbReference type="Proteomes" id="UP001597112">
    <property type="component" value="Unassembled WGS sequence"/>
</dbReference>
<accession>A0ABW3K3X2</accession>
<dbReference type="RefSeq" id="WP_377579135.1">
    <property type="nucleotide sequence ID" value="NZ_JBHTKA010000003.1"/>
</dbReference>
<sequence>MGLFDIFKKKETPSSAQPESKTLLAMPMFNNGEQYNLNSVLGNLKSFWGLNVTDLQGDDNTAVFRINSEMVAIAYMPAQIPWGDIEGTAQYAYNWQTAAQDLKEHNGHAIVSMMSGSKSAVERYRIFSKVLCAILSTSNAIGVYQGSQTLLIPREQYLDFVTDLKDDRTPIPLWVYIGLRGSQAGNSIYTYGLSVFGKQEIEVIDSKLKLEELYNFILNISAYVVGSDVTLRDGETLGYTADQKIKITSSKGKFIEGESLKLEM</sequence>
<name>A0ABW3K3X2_9BACT</name>
<organism evidence="2 3">
    <name type="scientific">Ohtaekwangia kribbensis</name>
    <dbReference type="NCBI Taxonomy" id="688913"/>
    <lineage>
        <taxon>Bacteria</taxon>
        <taxon>Pseudomonadati</taxon>
        <taxon>Bacteroidota</taxon>
        <taxon>Cytophagia</taxon>
        <taxon>Cytophagales</taxon>
        <taxon>Fulvivirgaceae</taxon>
        <taxon>Ohtaekwangia</taxon>
    </lineage>
</organism>
<comment type="caution">
    <text evidence="2">The sequence shown here is derived from an EMBL/GenBank/DDBJ whole genome shotgun (WGS) entry which is preliminary data.</text>
</comment>
<reference evidence="3" key="1">
    <citation type="journal article" date="2019" name="Int. J. Syst. Evol. Microbiol.">
        <title>The Global Catalogue of Microorganisms (GCM) 10K type strain sequencing project: providing services to taxonomists for standard genome sequencing and annotation.</title>
        <authorList>
            <consortium name="The Broad Institute Genomics Platform"/>
            <consortium name="The Broad Institute Genome Sequencing Center for Infectious Disease"/>
            <person name="Wu L."/>
            <person name="Ma J."/>
        </authorList>
    </citation>
    <scope>NUCLEOTIDE SEQUENCE [LARGE SCALE GENOMIC DNA]</scope>
    <source>
        <strain evidence="3">CCUG 58938</strain>
    </source>
</reference>